<protein>
    <submittedName>
        <fullName evidence="2">Uncharacterized protein</fullName>
    </submittedName>
</protein>
<evidence type="ECO:0000313" key="2">
    <source>
        <dbReference type="EMBL" id="NEU04039.1"/>
    </source>
</evidence>
<accession>A0A6M0H0C9</accession>
<keyword evidence="3" id="KW-1185">Reference proteome</keyword>
<dbReference type="EMBL" id="JAAGPU010000004">
    <property type="protein sequence ID" value="NEU04039.1"/>
    <property type="molecule type" value="Genomic_DNA"/>
</dbReference>
<evidence type="ECO:0000256" key="1">
    <source>
        <dbReference type="SAM" id="Phobius"/>
    </source>
</evidence>
<dbReference type="RefSeq" id="WP_199869278.1">
    <property type="nucleotide sequence ID" value="NZ_JAAGPU010000004.1"/>
</dbReference>
<evidence type="ECO:0000313" key="3">
    <source>
        <dbReference type="Proteomes" id="UP000481872"/>
    </source>
</evidence>
<keyword evidence="1" id="KW-0812">Transmembrane</keyword>
<sequence length="88" mass="10501">MVWDKNIFYVIIAFNLPIIIMFLVFFRNNINNKINKRNLEENENLDEDSIVKANNKKVIAKELIKSICIPSLLIFFDYYICIKMLEIL</sequence>
<feature type="transmembrane region" description="Helical" evidence="1">
    <location>
        <begin position="6"/>
        <end position="26"/>
    </location>
</feature>
<proteinExistence type="predicted"/>
<gene>
    <name evidence="2" type="ORF">G3M99_04050</name>
</gene>
<dbReference type="AlphaFoldDB" id="A0A6M0H0C9"/>
<comment type="caution">
    <text evidence="2">The sequence shown here is derived from an EMBL/GenBank/DDBJ whole genome shotgun (WGS) entry which is preliminary data.</text>
</comment>
<name>A0A6M0H0C9_9CLOT</name>
<organism evidence="2 3">
    <name type="scientific">Clostridium senegalense</name>
    <dbReference type="NCBI Taxonomy" id="1465809"/>
    <lineage>
        <taxon>Bacteria</taxon>
        <taxon>Bacillati</taxon>
        <taxon>Bacillota</taxon>
        <taxon>Clostridia</taxon>
        <taxon>Eubacteriales</taxon>
        <taxon>Clostridiaceae</taxon>
        <taxon>Clostridium</taxon>
    </lineage>
</organism>
<keyword evidence="1" id="KW-1133">Transmembrane helix</keyword>
<keyword evidence="1" id="KW-0472">Membrane</keyword>
<dbReference type="Proteomes" id="UP000481872">
    <property type="component" value="Unassembled WGS sequence"/>
</dbReference>
<reference evidence="2 3" key="1">
    <citation type="submission" date="2020-02" db="EMBL/GenBank/DDBJ databases">
        <title>Genome assembly of a novel Clostridium senegalense strain.</title>
        <authorList>
            <person name="Gupta T.B."/>
            <person name="Jauregui R."/>
            <person name="Maclean P."/>
            <person name="Nawarathana A."/>
            <person name="Brightwell G."/>
        </authorList>
    </citation>
    <scope>NUCLEOTIDE SEQUENCE [LARGE SCALE GENOMIC DNA]</scope>
    <source>
        <strain evidence="2 3">AGRFS4</strain>
    </source>
</reference>